<evidence type="ECO:0000256" key="8">
    <source>
        <dbReference type="ARBA" id="ARBA00023012"/>
    </source>
</evidence>
<proteinExistence type="predicted"/>
<dbReference type="PANTHER" id="PTHR24421">
    <property type="entry name" value="NITRATE/NITRITE SENSOR PROTEIN NARX-RELATED"/>
    <property type="match status" value="1"/>
</dbReference>
<keyword evidence="6" id="KW-0418">Kinase</keyword>
<evidence type="ECO:0000259" key="10">
    <source>
        <dbReference type="Pfam" id="PF07730"/>
    </source>
</evidence>
<dbReference type="InterPro" id="IPR050482">
    <property type="entry name" value="Sensor_HK_TwoCompSys"/>
</dbReference>
<dbReference type="Gene3D" id="3.30.565.10">
    <property type="entry name" value="Histidine kinase-like ATPase, C-terminal domain"/>
    <property type="match status" value="1"/>
</dbReference>
<evidence type="ECO:0000256" key="6">
    <source>
        <dbReference type="ARBA" id="ARBA00022777"/>
    </source>
</evidence>
<keyword evidence="9" id="KW-1133">Transmembrane helix</keyword>
<comment type="caution">
    <text evidence="11">The sequence shown here is derived from an EMBL/GenBank/DDBJ whole genome shotgun (WGS) entry which is preliminary data.</text>
</comment>
<evidence type="ECO:0000313" key="11">
    <source>
        <dbReference type="EMBL" id="RYB97257.1"/>
    </source>
</evidence>
<evidence type="ECO:0000256" key="2">
    <source>
        <dbReference type="ARBA" id="ARBA00012438"/>
    </source>
</evidence>
<dbReference type="InterPro" id="IPR011712">
    <property type="entry name" value="Sig_transdc_His_kin_sub3_dim/P"/>
</dbReference>
<dbReference type="Gene3D" id="1.20.5.1930">
    <property type="match status" value="1"/>
</dbReference>
<dbReference type="GO" id="GO:0046983">
    <property type="term" value="F:protein dimerization activity"/>
    <property type="evidence" value="ECO:0007669"/>
    <property type="project" value="InterPro"/>
</dbReference>
<keyword evidence="3" id="KW-0597">Phosphoprotein</keyword>
<dbReference type="RefSeq" id="WP_129457066.1">
    <property type="nucleotide sequence ID" value="NZ_JACXYX010000028.1"/>
</dbReference>
<feature type="transmembrane region" description="Helical" evidence="9">
    <location>
        <begin position="65"/>
        <end position="88"/>
    </location>
</feature>
<dbReference type="InterPro" id="IPR036890">
    <property type="entry name" value="HATPase_C_sf"/>
</dbReference>
<dbReference type="Proteomes" id="UP000293291">
    <property type="component" value="Unassembled WGS sequence"/>
</dbReference>
<dbReference type="GO" id="GO:0016020">
    <property type="term" value="C:membrane"/>
    <property type="evidence" value="ECO:0007669"/>
    <property type="project" value="InterPro"/>
</dbReference>
<dbReference type="EMBL" id="SDWU01000033">
    <property type="protein sequence ID" value="RYB97257.1"/>
    <property type="molecule type" value="Genomic_DNA"/>
</dbReference>
<dbReference type="GO" id="GO:0005524">
    <property type="term" value="F:ATP binding"/>
    <property type="evidence" value="ECO:0007669"/>
    <property type="project" value="UniProtKB-KW"/>
</dbReference>
<keyword evidence="4" id="KW-0808">Transferase</keyword>
<evidence type="ECO:0000256" key="4">
    <source>
        <dbReference type="ARBA" id="ARBA00022679"/>
    </source>
</evidence>
<sequence length="376" mass="39169">MTRATWARTGLLAVGVVLAEWLVGAPGGAGADGVRLAAGIALGVAVVLARVLPPAGLGAMFLLEAAVMVAGVTLTTDALAMGIVMYLCARHGGRATLWASGLLMPVAYVFTGAFLVNPGTEAARRIDQAGLTADPTAIVLLALTIASPLALPWLLGVTLRWRARAERGRVALMRAEVEAGTLEQQAQLARDVHDVVGHSLAVILAQADSVRYLDVATPPQVQGILDTIADSARGSLTEVRQVLAAEAAPRAASDLDDLIAAVPPGSGILRDRVVGRPRPLPPDTAAVAHRVLQEMLTNAMKHGNGGVIEVVRDWRDGLRLMVTNEVAGSTGPASDGMGLTSMRQRVTAAQGELELRRDAGRFAVDAWLPLHGGKPE</sequence>
<feature type="transmembrane region" description="Helical" evidence="9">
    <location>
        <begin position="136"/>
        <end position="159"/>
    </location>
</feature>
<gene>
    <name evidence="11" type="ORF">EUA07_20605</name>
</gene>
<comment type="catalytic activity">
    <reaction evidence="1">
        <text>ATP + protein L-histidine = ADP + protein N-phospho-L-histidine.</text>
        <dbReference type="EC" id="2.7.13.3"/>
    </reaction>
</comment>
<evidence type="ECO:0000313" key="12">
    <source>
        <dbReference type="Proteomes" id="UP000293291"/>
    </source>
</evidence>
<feature type="transmembrane region" description="Helical" evidence="9">
    <location>
        <begin position="36"/>
        <end position="53"/>
    </location>
</feature>
<protein>
    <recommendedName>
        <fullName evidence="2">histidine kinase</fullName>
        <ecNumber evidence="2">2.7.13.3</ecNumber>
    </recommendedName>
</protein>
<evidence type="ECO:0000256" key="9">
    <source>
        <dbReference type="SAM" id="Phobius"/>
    </source>
</evidence>
<dbReference type="PANTHER" id="PTHR24421:SF10">
    <property type="entry name" value="NITRATE_NITRITE SENSOR PROTEIN NARQ"/>
    <property type="match status" value="1"/>
</dbReference>
<evidence type="ECO:0000256" key="5">
    <source>
        <dbReference type="ARBA" id="ARBA00022741"/>
    </source>
</evidence>
<keyword evidence="5" id="KW-0547">Nucleotide-binding</keyword>
<feature type="domain" description="Signal transduction histidine kinase subgroup 3 dimerisation and phosphoacceptor" evidence="10">
    <location>
        <begin position="186"/>
        <end position="244"/>
    </location>
</feature>
<keyword evidence="9" id="KW-0812">Transmembrane</keyword>
<dbReference type="AlphaFoldDB" id="A0A4Q2S629"/>
<evidence type="ECO:0000256" key="3">
    <source>
        <dbReference type="ARBA" id="ARBA00022553"/>
    </source>
</evidence>
<keyword evidence="7" id="KW-0067">ATP-binding</keyword>
<dbReference type="EC" id="2.7.13.3" evidence="2"/>
<accession>A0A4Q2S629</accession>
<organism evidence="11 12">
    <name type="scientific">Nocardioides ganghwensis</name>
    <dbReference type="NCBI Taxonomy" id="252230"/>
    <lineage>
        <taxon>Bacteria</taxon>
        <taxon>Bacillati</taxon>
        <taxon>Actinomycetota</taxon>
        <taxon>Actinomycetes</taxon>
        <taxon>Propionibacteriales</taxon>
        <taxon>Nocardioidaceae</taxon>
        <taxon>Nocardioides</taxon>
    </lineage>
</organism>
<keyword evidence="8" id="KW-0902">Two-component regulatory system</keyword>
<dbReference type="CDD" id="cd16917">
    <property type="entry name" value="HATPase_UhpB-NarQ-NarX-like"/>
    <property type="match status" value="1"/>
</dbReference>
<evidence type="ECO:0000256" key="1">
    <source>
        <dbReference type="ARBA" id="ARBA00000085"/>
    </source>
</evidence>
<dbReference type="Pfam" id="PF07730">
    <property type="entry name" value="HisKA_3"/>
    <property type="match status" value="1"/>
</dbReference>
<evidence type="ECO:0000256" key="7">
    <source>
        <dbReference type="ARBA" id="ARBA00022840"/>
    </source>
</evidence>
<dbReference type="SUPFAM" id="SSF55874">
    <property type="entry name" value="ATPase domain of HSP90 chaperone/DNA topoisomerase II/histidine kinase"/>
    <property type="match status" value="1"/>
</dbReference>
<keyword evidence="9" id="KW-0472">Membrane</keyword>
<name>A0A4Q2S629_9ACTN</name>
<keyword evidence="12" id="KW-1185">Reference proteome</keyword>
<reference evidence="11 12" key="1">
    <citation type="submission" date="2019-01" db="EMBL/GenBank/DDBJ databases">
        <title>Novel species of Nocardioides.</title>
        <authorList>
            <person name="Liu Q."/>
            <person name="Xin Y.-H."/>
        </authorList>
    </citation>
    <scope>NUCLEOTIDE SEQUENCE [LARGE SCALE GENOMIC DNA]</scope>
    <source>
        <strain evidence="11 12">CGMCC 4.6875</strain>
    </source>
</reference>
<dbReference type="GO" id="GO:0000155">
    <property type="term" value="F:phosphorelay sensor kinase activity"/>
    <property type="evidence" value="ECO:0007669"/>
    <property type="project" value="InterPro"/>
</dbReference>
<dbReference type="OrthoDB" id="227596at2"/>
<feature type="transmembrane region" description="Helical" evidence="9">
    <location>
        <begin position="95"/>
        <end position="116"/>
    </location>
</feature>